<organism evidence="2">
    <name type="scientific">Arundo donax</name>
    <name type="common">Giant reed</name>
    <name type="synonym">Donax arundinaceus</name>
    <dbReference type="NCBI Taxonomy" id="35708"/>
    <lineage>
        <taxon>Eukaryota</taxon>
        <taxon>Viridiplantae</taxon>
        <taxon>Streptophyta</taxon>
        <taxon>Embryophyta</taxon>
        <taxon>Tracheophyta</taxon>
        <taxon>Spermatophyta</taxon>
        <taxon>Magnoliopsida</taxon>
        <taxon>Liliopsida</taxon>
        <taxon>Poales</taxon>
        <taxon>Poaceae</taxon>
        <taxon>PACMAD clade</taxon>
        <taxon>Arundinoideae</taxon>
        <taxon>Arundineae</taxon>
        <taxon>Arundo</taxon>
    </lineage>
</organism>
<protein>
    <submittedName>
        <fullName evidence="2">Uncharacterized protein</fullName>
    </submittedName>
</protein>
<keyword evidence="1" id="KW-0812">Transmembrane</keyword>
<reference evidence="2" key="2">
    <citation type="journal article" date="2015" name="Data Brief">
        <title>Shoot transcriptome of the giant reed, Arundo donax.</title>
        <authorList>
            <person name="Barrero R.A."/>
            <person name="Guerrero F.D."/>
            <person name="Moolhuijzen P."/>
            <person name="Goolsby J.A."/>
            <person name="Tidwell J."/>
            <person name="Bellgard S.E."/>
            <person name="Bellgard M.I."/>
        </authorList>
    </citation>
    <scope>NUCLEOTIDE SEQUENCE</scope>
    <source>
        <tissue evidence="2">Shoot tissue taken approximately 20 cm above the soil surface</tissue>
    </source>
</reference>
<sequence length="39" mass="4633">MYIMQNITVSLVLNFYGSFFLCYYGISVGETQMLNDDRW</sequence>
<name>A0A0A9F1L0_ARUDO</name>
<dbReference type="AlphaFoldDB" id="A0A0A9F1L0"/>
<keyword evidence="1" id="KW-1133">Transmembrane helix</keyword>
<proteinExistence type="predicted"/>
<evidence type="ECO:0000256" key="1">
    <source>
        <dbReference type="SAM" id="Phobius"/>
    </source>
</evidence>
<reference evidence="2" key="1">
    <citation type="submission" date="2014-09" db="EMBL/GenBank/DDBJ databases">
        <authorList>
            <person name="Magalhaes I.L.F."/>
            <person name="Oliveira U."/>
            <person name="Santos F.R."/>
            <person name="Vidigal T.H.D.A."/>
            <person name="Brescovit A.D."/>
            <person name="Santos A.J."/>
        </authorList>
    </citation>
    <scope>NUCLEOTIDE SEQUENCE</scope>
    <source>
        <tissue evidence="2">Shoot tissue taken approximately 20 cm above the soil surface</tissue>
    </source>
</reference>
<evidence type="ECO:0000313" key="2">
    <source>
        <dbReference type="EMBL" id="JAE06212.1"/>
    </source>
</evidence>
<keyword evidence="1" id="KW-0472">Membrane</keyword>
<accession>A0A0A9F1L0</accession>
<dbReference type="EMBL" id="GBRH01191684">
    <property type="protein sequence ID" value="JAE06212.1"/>
    <property type="molecule type" value="Transcribed_RNA"/>
</dbReference>
<feature type="transmembrane region" description="Helical" evidence="1">
    <location>
        <begin position="7"/>
        <end position="26"/>
    </location>
</feature>